<evidence type="ECO:0000256" key="9">
    <source>
        <dbReference type="HAMAP-Rule" id="MF_00009"/>
    </source>
</evidence>
<dbReference type="GO" id="GO:0004222">
    <property type="term" value="F:metalloendopeptidase activity"/>
    <property type="evidence" value="ECO:0007669"/>
    <property type="project" value="InterPro"/>
</dbReference>
<reference evidence="10" key="1">
    <citation type="submission" date="2017-10" db="EMBL/GenBank/DDBJ databases">
        <title>Draft genome sequence of the planktic cyanobacteria Tychonema bourrellyi isolated from alpine lentic freshwater.</title>
        <authorList>
            <person name="Tett A."/>
            <person name="Armanini F."/>
            <person name="Asnicar F."/>
            <person name="Boscaini A."/>
            <person name="Pasolli E."/>
            <person name="Zolfo M."/>
            <person name="Donati C."/>
            <person name="Salmaso N."/>
            <person name="Segata N."/>
        </authorList>
    </citation>
    <scope>NUCLEOTIDE SEQUENCE</scope>
    <source>
        <strain evidence="10">FEM_GT703</strain>
    </source>
</reference>
<keyword evidence="9" id="KW-0963">Cytoplasm</keyword>
<keyword evidence="7 9" id="KW-0378">Hydrolase</keyword>
<dbReference type="SUPFAM" id="SSF55486">
    <property type="entry name" value="Metalloproteases ('zincins'), catalytic domain"/>
    <property type="match status" value="1"/>
</dbReference>
<accession>A0A2G4F0D4</accession>
<dbReference type="GO" id="GO:0008270">
    <property type="term" value="F:zinc ion binding"/>
    <property type="evidence" value="ECO:0007669"/>
    <property type="project" value="UniProtKB-UniRule"/>
</dbReference>
<comment type="cofactor">
    <cofactor evidence="9">
        <name>Zn(2+)</name>
        <dbReference type="ChEBI" id="CHEBI:29105"/>
    </cofactor>
    <text evidence="9">Binds 1 zinc ion.</text>
</comment>
<evidence type="ECO:0000313" key="10">
    <source>
        <dbReference type="EMBL" id="PHX54907.1"/>
    </source>
</evidence>
<dbReference type="OrthoDB" id="9807740at2"/>
<evidence type="ECO:0000256" key="6">
    <source>
        <dbReference type="ARBA" id="ARBA00022759"/>
    </source>
</evidence>
<feature type="binding site" evidence="9">
    <location>
        <position position="141"/>
    </location>
    <ligand>
        <name>Zn(2+)</name>
        <dbReference type="ChEBI" id="CHEBI:29105"/>
        <note>catalytic</note>
    </ligand>
</feature>
<dbReference type="Pfam" id="PF02130">
    <property type="entry name" value="YbeY"/>
    <property type="match status" value="1"/>
</dbReference>
<evidence type="ECO:0000256" key="3">
    <source>
        <dbReference type="ARBA" id="ARBA00022552"/>
    </source>
</evidence>
<protein>
    <recommendedName>
        <fullName evidence="9">Endoribonuclease YbeY</fullName>
        <ecNumber evidence="9">3.1.-.-</ecNumber>
    </recommendedName>
</protein>
<gene>
    <name evidence="9" type="primary">ybeY</name>
    <name evidence="10" type="ORF">CP500_013545</name>
</gene>
<dbReference type="EC" id="3.1.-.-" evidence="9"/>
<keyword evidence="2 9" id="KW-0690">Ribosome biogenesis</keyword>
<feature type="binding site" evidence="9">
    <location>
        <position position="151"/>
    </location>
    <ligand>
        <name>Zn(2+)</name>
        <dbReference type="ChEBI" id="CHEBI:29105"/>
        <note>catalytic</note>
    </ligand>
</feature>
<dbReference type="InterPro" id="IPR002036">
    <property type="entry name" value="YbeY"/>
</dbReference>
<evidence type="ECO:0000256" key="8">
    <source>
        <dbReference type="ARBA" id="ARBA00022833"/>
    </source>
</evidence>
<keyword evidence="11" id="KW-1185">Reference proteome</keyword>
<dbReference type="AlphaFoldDB" id="A0A2G4F0D4"/>
<dbReference type="GO" id="GO:0006364">
    <property type="term" value="P:rRNA processing"/>
    <property type="evidence" value="ECO:0007669"/>
    <property type="project" value="UniProtKB-UniRule"/>
</dbReference>
<dbReference type="PANTHER" id="PTHR46986">
    <property type="entry name" value="ENDORIBONUCLEASE YBEY, CHLOROPLASTIC"/>
    <property type="match status" value="1"/>
</dbReference>
<comment type="caution">
    <text evidence="10">The sequence shown here is derived from an EMBL/GenBank/DDBJ whole genome shotgun (WGS) entry which is preliminary data.</text>
</comment>
<dbReference type="EMBL" id="NXIB02000073">
    <property type="protein sequence ID" value="PHX54907.1"/>
    <property type="molecule type" value="Genomic_DNA"/>
</dbReference>
<evidence type="ECO:0000256" key="4">
    <source>
        <dbReference type="ARBA" id="ARBA00022722"/>
    </source>
</evidence>
<feature type="binding site" evidence="9">
    <location>
        <position position="145"/>
    </location>
    <ligand>
        <name>Zn(2+)</name>
        <dbReference type="ChEBI" id="CHEBI:29105"/>
        <note>catalytic</note>
    </ligand>
</feature>
<keyword evidence="8 9" id="KW-0862">Zinc</keyword>
<dbReference type="GO" id="GO:0005737">
    <property type="term" value="C:cytoplasm"/>
    <property type="evidence" value="ECO:0007669"/>
    <property type="project" value="UniProtKB-SubCell"/>
</dbReference>
<dbReference type="Gene3D" id="3.40.390.30">
    <property type="entry name" value="Metalloproteases ('zincins'), catalytic domain"/>
    <property type="match status" value="1"/>
</dbReference>
<keyword evidence="6 9" id="KW-0255">Endonuclease</keyword>
<evidence type="ECO:0000256" key="1">
    <source>
        <dbReference type="ARBA" id="ARBA00010875"/>
    </source>
</evidence>
<comment type="subcellular location">
    <subcellularLocation>
        <location evidence="9">Cytoplasm</location>
    </subcellularLocation>
</comment>
<dbReference type="RefSeq" id="WP_096831572.1">
    <property type="nucleotide sequence ID" value="NZ_NXIB02000073.1"/>
</dbReference>
<dbReference type="NCBIfam" id="TIGR00043">
    <property type="entry name" value="rRNA maturation RNase YbeY"/>
    <property type="match status" value="1"/>
</dbReference>
<comment type="function">
    <text evidence="9">Single strand-specific metallo-endoribonuclease involved in late-stage 70S ribosome quality control and in maturation of the 3' terminus of the 16S rRNA.</text>
</comment>
<evidence type="ECO:0000256" key="2">
    <source>
        <dbReference type="ARBA" id="ARBA00022517"/>
    </source>
</evidence>
<sequence length="182" mass="20106">MQIEVNVEDCYGLAQQSADDSNQPQSAPSGEISAGTWETWFSVWLENQAADVPAAPGYEVSLRLTGDDEMQSLNSQYRHQDRSTDVLAFAALEVDCPQPDEMSSSEPLYLGDIVISIDTAHRQAQQQGHPLKTELAWLAAHGFLHLLGWDHPDEESLTQMLDRQEILLQGIGLALQTPSQGF</sequence>
<dbReference type="Proteomes" id="UP000226442">
    <property type="component" value="Unassembled WGS sequence"/>
</dbReference>
<keyword evidence="4 9" id="KW-0540">Nuclease</keyword>
<dbReference type="PANTHER" id="PTHR46986:SF1">
    <property type="entry name" value="ENDORIBONUCLEASE YBEY, CHLOROPLASTIC"/>
    <property type="match status" value="1"/>
</dbReference>
<name>A0A2G4F0D4_9CYAN</name>
<proteinExistence type="inferred from homology"/>
<keyword evidence="5 9" id="KW-0479">Metal-binding</keyword>
<comment type="similarity">
    <text evidence="1 9">Belongs to the endoribonuclease YbeY family.</text>
</comment>
<dbReference type="PROSITE" id="PS01306">
    <property type="entry name" value="UPF0054"/>
    <property type="match status" value="1"/>
</dbReference>
<evidence type="ECO:0000256" key="5">
    <source>
        <dbReference type="ARBA" id="ARBA00022723"/>
    </source>
</evidence>
<evidence type="ECO:0000313" key="11">
    <source>
        <dbReference type="Proteomes" id="UP000226442"/>
    </source>
</evidence>
<dbReference type="InterPro" id="IPR023091">
    <property type="entry name" value="MetalPrtase_cat_dom_sf_prd"/>
</dbReference>
<evidence type="ECO:0000256" key="7">
    <source>
        <dbReference type="ARBA" id="ARBA00022801"/>
    </source>
</evidence>
<organism evidence="10 11">
    <name type="scientific">Tychonema bourrellyi FEM_GT703</name>
    <dbReference type="NCBI Taxonomy" id="2040638"/>
    <lineage>
        <taxon>Bacteria</taxon>
        <taxon>Bacillati</taxon>
        <taxon>Cyanobacteriota</taxon>
        <taxon>Cyanophyceae</taxon>
        <taxon>Oscillatoriophycideae</taxon>
        <taxon>Oscillatoriales</taxon>
        <taxon>Microcoleaceae</taxon>
        <taxon>Tychonema</taxon>
    </lineage>
</organism>
<keyword evidence="3 9" id="KW-0698">rRNA processing</keyword>
<dbReference type="InterPro" id="IPR020549">
    <property type="entry name" value="YbeY_CS"/>
</dbReference>
<dbReference type="GO" id="GO:0004521">
    <property type="term" value="F:RNA endonuclease activity"/>
    <property type="evidence" value="ECO:0007669"/>
    <property type="project" value="UniProtKB-UniRule"/>
</dbReference>
<dbReference type="HAMAP" id="MF_00009">
    <property type="entry name" value="Endoribonucl_YbeY"/>
    <property type="match status" value="1"/>
</dbReference>